<sequence>MKSVFTVKNWEESFVIDQKIAHATATYNMVGDLVGEVEVDYSIFYFDYNHEEVHSSTSRFEGFAVFKGEMSGEKGSFAYYDRGSFMNNEYKTEIEILEGSGTGIFTGISGIGSYTPSESGMVLTIRREDYEA</sequence>
<dbReference type="InterPro" id="IPR021607">
    <property type="entry name" value="DUF3224"/>
</dbReference>
<dbReference type="Gene3D" id="2.40.350.10">
    <property type="entry name" value="SO1590-like"/>
    <property type="match status" value="1"/>
</dbReference>
<evidence type="ECO:0000313" key="2">
    <source>
        <dbReference type="Proteomes" id="UP000521358"/>
    </source>
</evidence>
<dbReference type="SUPFAM" id="SSF159238">
    <property type="entry name" value="SO1590-like"/>
    <property type="match status" value="1"/>
</dbReference>
<dbReference type="Proteomes" id="UP000521358">
    <property type="component" value="Unassembled WGS sequence"/>
</dbReference>
<accession>A0A7X6D8M2</accession>
<comment type="caution">
    <text evidence="1">The sequence shown here is derived from an EMBL/GenBank/DDBJ whole genome shotgun (WGS) entry which is preliminary data.</text>
</comment>
<reference evidence="1 2" key="1">
    <citation type="submission" date="2020-03" db="EMBL/GenBank/DDBJ databases">
        <title>Bacterial samples isolated from urine from healthy bovine heifers (Gyr breed).</title>
        <authorList>
            <person name="Giannattasio-Ferraz S."/>
            <person name="Maskeri L."/>
            <person name="Penido A."/>
            <person name="Barbosa-Stancioli E.F."/>
            <person name="Putonti C."/>
        </authorList>
    </citation>
    <scope>NUCLEOTIDE SEQUENCE [LARGE SCALE GENOMIC DNA]</scope>
    <source>
        <strain evidence="1 2">UFMG-H7</strain>
    </source>
</reference>
<dbReference type="EMBL" id="JAAVMB010000006">
    <property type="protein sequence ID" value="NKC67727.1"/>
    <property type="molecule type" value="Genomic_DNA"/>
</dbReference>
<dbReference type="AlphaFoldDB" id="A0A7X6D8M2"/>
<gene>
    <name evidence="1" type="ORF">HED35_06480</name>
</gene>
<dbReference type="Pfam" id="PF11528">
    <property type="entry name" value="DUF3224"/>
    <property type="match status" value="1"/>
</dbReference>
<dbReference type="RefSeq" id="WP_167806863.1">
    <property type="nucleotide sequence ID" value="NZ_JAAVMB010000006.1"/>
</dbReference>
<protein>
    <submittedName>
        <fullName evidence="1">DUF3224 domain-containing protein</fullName>
    </submittedName>
</protein>
<evidence type="ECO:0000313" key="1">
    <source>
        <dbReference type="EMBL" id="NKC67727.1"/>
    </source>
</evidence>
<dbReference type="InterPro" id="IPR023159">
    <property type="entry name" value="SO1590-like_sf"/>
</dbReference>
<proteinExistence type="predicted"/>
<name>A0A7X6D8M2_9ENTE</name>
<organism evidence="1 2">
    <name type="scientific">Vagococcus fluvialis</name>
    <dbReference type="NCBI Taxonomy" id="2738"/>
    <lineage>
        <taxon>Bacteria</taxon>
        <taxon>Bacillati</taxon>
        <taxon>Bacillota</taxon>
        <taxon>Bacilli</taxon>
        <taxon>Lactobacillales</taxon>
        <taxon>Enterococcaceae</taxon>
        <taxon>Vagococcus</taxon>
    </lineage>
</organism>